<organism evidence="1 2">
    <name type="scientific">Rhizorhabdus histidinilytica</name>
    <dbReference type="NCBI Taxonomy" id="439228"/>
    <lineage>
        <taxon>Bacteria</taxon>
        <taxon>Pseudomonadati</taxon>
        <taxon>Pseudomonadota</taxon>
        <taxon>Alphaproteobacteria</taxon>
        <taxon>Sphingomonadales</taxon>
        <taxon>Sphingomonadaceae</taxon>
        <taxon>Rhizorhabdus</taxon>
    </lineage>
</organism>
<sequence>MALDAEELKARARAETGLNDYGDAPLDESLDIFCRSLREEARLTPEGVEKAEALILSRLAERLRIEDFIARHPEVLEQEVAPVVLLAGMPRSGTTAFAQHLSEDPAARAIPRWECNSLVPPEAGAHGDDDPRLAKSRAAFEQAFREMPWRQAILPNNYDDPAEHGILMGLTFLNLQLPTLYRVPSWEAWMMEQDLTPGYEYLAKVLKLLQWAKAADFWSLKLPPDLFALNAIDRVFPGTRFVWSHRHPLESISSVCSLSANLREKQAGAHVDPLEIGPTQLAFQAEACDRAMAARATIGEDRFIDVYQSDLSRDIPGTIEALYAKLGLPFTDAYRAKLTARLVEKPRGRFGKHDHQLDRYGISERQVVDRFSVYIDRFHSGRD</sequence>
<dbReference type="PANTHER" id="PTHR36451:SF1">
    <property type="entry name" value="OMEGA-HYDROXY-BETA-DIHYDROMENAQUINONE-9 SULFOTRANSFERASE STF3"/>
    <property type="match status" value="1"/>
</dbReference>
<gene>
    <name evidence="1" type="ORF">SAMN06295920_107118</name>
</gene>
<dbReference type="OrthoDB" id="7840040at2"/>
<protein>
    <submittedName>
        <fullName evidence="1">Sulfotransferase family protein</fullName>
    </submittedName>
</protein>
<dbReference type="Gene3D" id="3.40.50.300">
    <property type="entry name" value="P-loop containing nucleotide triphosphate hydrolases"/>
    <property type="match status" value="1"/>
</dbReference>
<reference evidence="2" key="1">
    <citation type="submission" date="2017-02" db="EMBL/GenBank/DDBJ databases">
        <authorList>
            <person name="Varghese N."/>
            <person name="Submissions S."/>
        </authorList>
    </citation>
    <scope>NUCLEOTIDE SEQUENCE [LARGE SCALE GENOMIC DNA]</scope>
    <source>
        <strain evidence="2">UM2</strain>
    </source>
</reference>
<dbReference type="PANTHER" id="PTHR36451">
    <property type="entry name" value="PAPS-DEPENDENT SULFOTRANSFERASE STF3"/>
    <property type="match status" value="1"/>
</dbReference>
<dbReference type="GO" id="GO:0016740">
    <property type="term" value="F:transferase activity"/>
    <property type="evidence" value="ECO:0007669"/>
    <property type="project" value="UniProtKB-KW"/>
</dbReference>
<dbReference type="EMBL" id="FUYM01000007">
    <property type="protein sequence ID" value="SKB85751.1"/>
    <property type="molecule type" value="Genomic_DNA"/>
</dbReference>
<accession>A0A1T5EP49</accession>
<dbReference type="InterPro" id="IPR027417">
    <property type="entry name" value="P-loop_NTPase"/>
</dbReference>
<dbReference type="AlphaFoldDB" id="A0A1T5EP49"/>
<dbReference type="Pfam" id="PF13469">
    <property type="entry name" value="Sulfotransfer_3"/>
    <property type="match status" value="1"/>
</dbReference>
<keyword evidence="1" id="KW-0808">Transferase</keyword>
<dbReference type="Proteomes" id="UP000189818">
    <property type="component" value="Unassembled WGS sequence"/>
</dbReference>
<keyword evidence="2" id="KW-1185">Reference proteome</keyword>
<name>A0A1T5EP49_9SPHN</name>
<dbReference type="InterPro" id="IPR052736">
    <property type="entry name" value="Stf3_sulfotransferase"/>
</dbReference>
<evidence type="ECO:0000313" key="1">
    <source>
        <dbReference type="EMBL" id="SKB85751.1"/>
    </source>
</evidence>
<dbReference type="STRING" id="439228.SAMN06295920_107118"/>
<proteinExistence type="predicted"/>
<evidence type="ECO:0000313" key="2">
    <source>
        <dbReference type="Proteomes" id="UP000189818"/>
    </source>
</evidence>
<dbReference type="SUPFAM" id="SSF52540">
    <property type="entry name" value="P-loop containing nucleoside triphosphate hydrolases"/>
    <property type="match status" value="1"/>
</dbReference>
<dbReference type="RefSeq" id="WP_079649216.1">
    <property type="nucleotide sequence ID" value="NZ_FUYM01000007.1"/>
</dbReference>